<feature type="signal peptide" evidence="2">
    <location>
        <begin position="1"/>
        <end position="23"/>
    </location>
</feature>
<dbReference type="Proteomes" id="UP000264702">
    <property type="component" value="Unassembled WGS sequence"/>
</dbReference>
<proteinExistence type="predicted"/>
<keyword evidence="4" id="KW-1185">Reference proteome</keyword>
<dbReference type="AlphaFoldDB" id="A0A372IKR7"/>
<evidence type="ECO:0008006" key="5">
    <source>
        <dbReference type="Google" id="ProtNLM"/>
    </source>
</evidence>
<name>A0A372IKR7_9BACT</name>
<feature type="compositionally biased region" description="Low complexity" evidence="1">
    <location>
        <begin position="290"/>
        <end position="300"/>
    </location>
</feature>
<evidence type="ECO:0000256" key="2">
    <source>
        <dbReference type="SAM" id="SignalP"/>
    </source>
</evidence>
<protein>
    <recommendedName>
        <fullName evidence="5">Transporter</fullName>
    </recommendedName>
</protein>
<keyword evidence="2" id="KW-0732">Signal</keyword>
<feature type="compositionally biased region" description="Low complexity" evidence="1">
    <location>
        <begin position="263"/>
        <end position="279"/>
    </location>
</feature>
<gene>
    <name evidence="3" type="ORF">D0Y96_17650</name>
</gene>
<accession>A0A372IKR7</accession>
<reference evidence="3 4" key="1">
    <citation type="submission" date="2018-08" db="EMBL/GenBank/DDBJ databases">
        <title>Acidipila sp. 4G-K13, an acidobacterium isolated from forest soil.</title>
        <authorList>
            <person name="Gao Z.-H."/>
            <person name="Qiu L.-H."/>
        </authorList>
    </citation>
    <scope>NUCLEOTIDE SEQUENCE [LARGE SCALE GENOMIC DNA]</scope>
    <source>
        <strain evidence="3 4">4G-K13</strain>
    </source>
</reference>
<feature type="chain" id="PRO_5016837957" description="Transporter" evidence="2">
    <location>
        <begin position="24"/>
        <end position="331"/>
    </location>
</feature>
<evidence type="ECO:0000313" key="3">
    <source>
        <dbReference type="EMBL" id="RFU15478.1"/>
    </source>
</evidence>
<feature type="region of interest" description="Disordered" evidence="1">
    <location>
        <begin position="263"/>
        <end position="306"/>
    </location>
</feature>
<dbReference type="OrthoDB" id="109037at2"/>
<dbReference type="RefSeq" id="WP_117302509.1">
    <property type="nucleotide sequence ID" value="NZ_QVQT02000006.1"/>
</dbReference>
<evidence type="ECO:0000313" key="4">
    <source>
        <dbReference type="Proteomes" id="UP000264702"/>
    </source>
</evidence>
<dbReference type="EMBL" id="QVQT01000006">
    <property type="protein sequence ID" value="RFU15478.1"/>
    <property type="molecule type" value="Genomic_DNA"/>
</dbReference>
<comment type="caution">
    <text evidence="3">The sequence shown here is derived from an EMBL/GenBank/DDBJ whole genome shotgun (WGS) entry which is preliminary data.</text>
</comment>
<sequence>MRLLPGLFAALAAALLFPLHLHAQGCIVARSPEQVLPGIDQNGLPTSQGGYLQPGHVQVTIGERHQFSYQHYVGDAYQEYRAQQHTQVENRINIVTADLIYQWTPRISFELNAPFLFASRKSQSSPIEYQASGIGDTILAANVWLLNPKKNFRGNFQAGIGIMMPTGNDDVLNTTSSTSSAGVTTTTTAPVDYSIQPGNGGWGMDVQWQGFRAVGSHLIFYTDGDYIASQGDTNGVQRSSSTTTPLDNYVAPPISICLRPASPFPSTRSAASPSPSVRATKAFPRKTSFPTATTASAAPALPSPPVPAPNTLAAQISFLPASSRPFTATAR</sequence>
<organism evidence="3 4">
    <name type="scientific">Paracidobacterium acidisoli</name>
    <dbReference type="NCBI Taxonomy" id="2303751"/>
    <lineage>
        <taxon>Bacteria</taxon>
        <taxon>Pseudomonadati</taxon>
        <taxon>Acidobacteriota</taxon>
        <taxon>Terriglobia</taxon>
        <taxon>Terriglobales</taxon>
        <taxon>Acidobacteriaceae</taxon>
        <taxon>Paracidobacterium</taxon>
    </lineage>
</organism>
<evidence type="ECO:0000256" key="1">
    <source>
        <dbReference type="SAM" id="MobiDB-lite"/>
    </source>
</evidence>